<sequence length="178" mass="19087">MTKPSSLVDRFDAFLRGHASASHALEQWHRHSLEGAAPSLEAPQLQARPIRPFSELASPPADALAILALAAGESLRARHVALSLGGDVVSIAANWYVPERLDPAMNAALADGTTPFGKIIAPLHFDRELLESSRHPGAPCPEGTILRHRAVLHLRDGRALAYLVECYTRANLAAPASD</sequence>
<evidence type="ECO:0000313" key="2">
    <source>
        <dbReference type="Proteomes" id="UP000617634"/>
    </source>
</evidence>
<evidence type="ECO:0008006" key="3">
    <source>
        <dbReference type="Google" id="ProtNLM"/>
    </source>
</evidence>
<evidence type="ECO:0000313" key="1">
    <source>
        <dbReference type="EMBL" id="MBH0112449.1"/>
    </source>
</evidence>
<dbReference type="Gene3D" id="3.40.1410.10">
    <property type="entry name" value="Chorismate lyase-like"/>
    <property type="match status" value="1"/>
</dbReference>
<reference evidence="1" key="1">
    <citation type="submission" date="2020-11" db="EMBL/GenBank/DDBJ databases">
        <title>Novosphingobium aureum sp. nov., a marine bacterium isolated from sediment of a salt flat.</title>
        <authorList>
            <person name="Yoo Y."/>
            <person name="Kim J.-J."/>
        </authorList>
    </citation>
    <scope>NUCLEOTIDE SEQUENCE</scope>
    <source>
        <strain evidence="1">YJ-S2-02</strain>
    </source>
</reference>
<dbReference type="EMBL" id="JADZGI010000001">
    <property type="protein sequence ID" value="MBH0112449.1"/>
    <property type="molecule type" value="Genomic_DNA"/>
</dbReference>
<dbReference type="RefSeq" id="WP_197161855.1">
    <property type="nucleotide sequence ID" value="NZ_JADZGI010000001.1"/>
</dbReference>
<dbReference type="SUPFAM" id="SSF64288">
    <property type="entry name" value="Chorismate lyase-like"/>
    <property type="match status" value="1"/>
</dbReference>
<proteinExistence type="predicted"/>
<keyword evidence="2" id="KW-1185">Reference proteome</keyword>
<protein>
    <recommendedName>
        <fullName evidence="3">Chorismate lyase</fullName>
    </recommendedName>
</protein>
<dbReference type="Proteomes" id="UP000617634">
    <property type="component" value="Unassembled WGS sequence"/>
</dbReference>
<dbReference type="InterPro" id="IPR028978">
    <property type="entry name" value="Chorismate_lyase_/UTRA_dom_sf"/>
</dbReference>
<accession>A0A931MKG8</accession>
<organism evidence="1 2">
    <name type="scientific">Novosphingobium aureum</name>
    <dbReference type="NCBI Taxonomy" id="2792964"/>
    <lineage>
        <taxon>Bacteria</taxon>
        <taxon>Pseudomonadati</taxon>
        <taxon>Pseudomonadota</taxon>
        <taxon>Alphaproteobacteria</taxon>
        <taxon>Sphingomonadales</taxon>
        <taxon>Sphingomonadaceae</taxon>
        <taxon>Novosphingobium</taxon>
    </lineage>
</organism>
<name>A0A931MKG8_9SPHN</name>
<dbReference type="AlphaFoldDB" id="A0A931MKG8"/>
<gene>
    <name evidence="1" type="ORF">I5E68_05710</name>
</gene>
<comment type="caution">
    <text evidence="1">The sequence shown here is derived from an EMBL/GenBank/DDBJ whole genome shotgun (WGS) entry which is preliminary data.</text>
</comment>